<organism evidence="2 3">
    <name type="scientific">Trametes cubensis</name>
    <dbReference type="NCBI Taxonomy" id="1111947"/>
    <lineage>
        <taxon>Eukaryota</taxon>
        <taxon>Fungi</taxon>
        <taxon>Dikarya</taxon>
        <taxon>Basidiomycota</taxon>
        <taxon>Agaricomycotina</taxon>
        <taxon>Agaricomycetes</taxon>
        <taxon>Polyporales</taxon>
        <taxon>Polyporaceae</taxon>
        <taxon>Trametes</taxon>
    </lineage>
</organism>
<feature type="compositionally biased region" description="Polar residues" evidence="1">
    <location>
        <begin position="93"/>
        <end position="102"/>
    </location>
</feature>
<feature type="compositionally biased region" description="Acidic residues" evidence="1">
    <location>
        <begin position="71"/>
        <end position="80"/>
    </location>
</feature>
<protein>
    <submittedName>
        <fullName evidence="2">Uncharacterized protein</fullName>
    </submittedName>
</protein>
<name>A0AAD7TU88_9APHY</name>
<evidence type="ECO:0000313" key="2">
    <source>
        <dbReference type="EMBL" id="KAJ8480784.1"/>
    </source>
</evidence>
<reference evidence="2" key="1">
    <citation type="submission" date="2022-11" db="EMBL/GenBank/DDBJ databases">
        <title>Genome Sequence of Cubamyces cubensis.</title>
        <authorList>
            <person name="Buettner E."/>
        </authorList>
    </citation>
    <scope>NUCLEOTIDE SEQUENCE</scope>
    <source>
        <strain evidence="2">MPL-01</strain>
    </source>
</reference>
<accession>A0AAD7TU88</accession>
<dbReference type="Proteomes" id="UP001215151">
    <property type="component" value="Unassembled WGS sequence"/>
</dbReference>
<feature type="compositionally biased region" description="Basic and acidic residues" evidence="1">
    <location>
        <begin position="81"/>
        <end position="92"/>
    </location>
</feature>
<dbReference type="EMBL" id="JAPEVG010000154">
    <property type="protein sequence ID" value="KAJ8480784.1"/>
    <property type="molecule type" value="Genomic_DNA"/>
</dbReference>
<gene>
    <name evidence="2" type="ORF">ONZ51_g6440</name>
</gene>
<comment type="caution">
    <text evidence="2">The sequence shown here is derived from an EMBL/GenBank/DDBJ whole genome shotgun (WGS) entry which is preliminary data.</text>
</comment>
<keyword evidence="3" id="KW-1185">Reference proteome</keyword>
<evidence type="ECO:0000256" key="1">
    <source>
        <dbReference type="SAM" id="MobiDB-lite"/>
    </source>
</evidence>
<dbReference type="AlphaFoldDB" id="A0AAD7TU88"/>
<evidence type="ECO:0000313" key="3">
    <source>
        <dbReference type="Proteomes" id="UP001215151"/>
    </source>
</evidence>
<proteinExistence type="predicted"/>
<feature type="region of interest" description="Disordered" evidence="1">
    <location>
        <begin position="68"/>
        <end position="112"/>
    </location>
</feature>
<sequence length="307" mass="34513">MGRLNTVLVQHASPVAQKTHKQTRFATRIAQHQKPHFLAKPSVPRSPILRSRPYSTNTSRFLQSISHLETIQEEPDEDRDEVGIQHSREPRRQNSLAWSRTDANIAGPSKRPHLEEDIEMSGWDDETTLVAMFDDSTPEKDGDDQILELVEKLRAPMAAQGAALKQYLADTVLPAYSRVKDVHAVLEDKVDLQFGAGLLTFDEVCKKVERIALKDEDEIRSAHAQSQSNIAKTIAELEQAYERRKSLWTTLQEEVDRCAARATAALDTLPTDVEQTIALLEKKAKAMEKDSSAASNQKMLRGLLEKL</sequence>